<reference evidence="3 4" key="1">
    <citation type="submission" date="2019-02" db="EMBL/GenBank/DDBJ databases">
        <title>Deep-cultivation of Planctomycetes and their phenomic and genomic characterization uncovers novel biology.</title>
        <authorList>
            <person name="Wiegand S."/>
            <person name="Jogler M."/>
            <person name="Boedeker C."/>
            <person name="Pinto D."/>
            <person name="Vollmers J."/>
            <person name="Rivas-Marin E."/>
            <person name="Kohn T."/>
            <person name="Peeters S.H."/>
            <person name="Heuer A."/>
            <person name="Rast P."/>
            <person name="Oberbeckmann S."/>
            <person name="Bunk B."/>
            <person name="Jeske O."/>
            <person name="Meyerdierks A."/>
            <person name="Storesund J.E."/>
            <person name="Kallscheuer N."/>
            <person name="Luecker S."/>
            <person name="Lage O.M."/>
            <person name="Pohl T."/>
            <person name="Merkel B.J."/>
            <person name="Hornburger P."/>
            <person name="Mueller R.-W."/>
            <person name="Bruemmer F."/>
            <person name="Labrenz M."/>
            <person name="Spormann A.M."/>
            <person name="Op den Camp H."/>
            <person name="Overmann J."/>
            <person name="Amann R."/>
            <person name="Jetten M.S.M."/>
            <person name="Mascher T."/>
            <person name="Medema M.H."/>
            <person name="Devos D.P."/>
            <person name="Kaster A.-K."/>
            <person name="Ovreas L."/>
            <person name="Rohde M."/>
            <person name="Galperin M.Y."/>
            <person name="Jogler C."/>
        </authorList>
    </citation>
    <scope>NUCLEOTIDE SEQUENCE [LARGE SCALE GENOMIC DNA]</scope>
    <source>
        <strain evidence="3 4">Mal33</strain>
    </source>
</reference>
<evidence type="ECO:0000313" key="4">
    <source>
        <dbReference type="Proteomes" id="UP000316770"/>
    </source>
</evidence>
<dbReference type="EC" id="2.1.1.-" evidence="3"/>
<dbReference type="PANTHER" id="PTHR42912:SF93">
    <property type="entry name" value="N6-ADENOSINE-METHYLTRANSFERASE TMT1A"/>
    <property type="match status" value="1"/>
</dbReference>
<gene>
    <name evidence="3" type="primary">ycgJ_3</name>
    <name evidence="3" type="ORF">Mal33_32570</name>
</gene>
<name>A0A518IVZ5_9BACT</name>
<evidence type="ECO:0000259" key="2">
    <source>
        <dbReference type="Pfam" id="PF08241"/>
    </source>
</evidence>
<feature type="compositionally biased region" description="Acidic residues" evidence="1">
    <location>
        <begin position="1"/>
        <end position="13"/>
    </location>
</feature>
<dbReference type="AlphaFoldDB" id="A0A518IVZ5"/>
<sequence>MEIDVAPAEDETSQQDAPSRSGSKVKAERAQLYKQLAPAYEVLFPLVIRNHIRTSIQSLNIPEGSKVLEVGIGTGISMPVYPQHAKITGIDLSEPMLEVAQKRIQREGWDHFDLRAMNAEQLDFPDESFDFVTAFHVVTVVSKPQKMMAEITRVLKPGGRLLVINHFRSRRKWIANMVDRADSVTRHLGWRTNLECQSIVENLPLEVEHRYKSSPFSLFTIVKAKRC</sequence>
<dbReference type="SUPFAM" id="SSF53335">
    <property type="entry name" value="S-adenosyl-L-methionine-dependent methyltransferases"/>
    <property type="match status" value="1"/>
</dbReference>
<dbReference type="Pfam" id="PF08241">
    <property type="entry name" value="Methyltransf_11"/>
    <property type="match status" value="1"/>
</dbReference>
<dbReference type="RefSeq" id="WP_145286508.1">
    <property type="nucleotide sequence ID" value="NZ_CP036318.1"/>
</dbReference>
<keyword evidence="3" id="KW-0808">Transferase</keyword>
<dbReference type="CDD" id="cd02440">
    <property type="entry name" value="AdoMet_MTases"/>
    <property type="match status" value="1"/>
</dbReference>
<dbReference type="InterPro" id="IPR029063">
    <property type="entry name" value="SAM-dependent_MTases_sf"/>
</dbReference>
<feature type="domain" description="Methyltransferase type 11" evidence="2">
    <location>
        <begin position="68"/>
        <end position="163"/>
    </location>
</feature>
<accession>A0A518IVZ5</accession>
<feature type="region of interest" description="Disordered" evidence="1">
    <location>
        <begin position="1"/>
        <end position="25"/>
    </location>
</feature>
<keyword evidence="4" id="KW-1185">Reference proteome</keyword>
<dbReference type="Gene3D" id="3.40.50.150">
    <property type="entry name" value="Vaccinia Virus protein VP39"/>
    <property type="match status" value="1"/>
</dbReference>
<dbReference type="InterPro" id="IPR013216">
    <property type="entry name" value="Methyltransf_11"/>
</dbReference>
<protein>
    <submittedName>
        <fullName evidence="3">Putative methyltransferase YcgJ</fullName>
        <ecNumber evidence="3">2.1.1.-</ecNumber>
    </submittedName>
</protein>
<evidence type="ECO:0000256" key="1">
    <source>
        <dbReference type="SAM" id="MobiDB-lite"/>
    </source>
</evidence>
<proteinExistence type="predicted"/>
<dbReference type="InterPro" id="IPR050508">
    <property type="entry name" value="Methyltransf_Superfamily"/>
</dbReference>
<dbReference type="Proteomes" id="UP000316770">
    <property type="component" value="Chromosome"/>
</dbReference>
<dbReference type="GO" id="GO:0008757">
    <property type="term" value="F:S-adenosylmethionine-dependent methyltransferase activity"/>
    <property type="evidence" value="ECO:0007669"/>
    <property type="project" value="InterPro"/>
</dbReference>
<keyword evidence="3" id="KW-0489">Methyltransferase</keyword>
<dbReference type="PANTHER" id="PTHR42912">
    <property type="entry name" value="METHYLTRANSFERASE"/>
    <property type="match status" value="1"/>
</dbReference>
<dbReference type="GO" id="GO:0032259">
    <property type="term" value="P:methylation"/>
    <property type="evidence" value="ECO:0007669"/>
    <property type="project" value="UniProtKB-KW"/>
</dbReference>
<dbReference type="EMBL" id="CP036318">
    <property type="protein sequence ID" value="QDV57253.1"/>
    <property type="molecule type" value="Genomic_DNA"/>
</dbReference>
<organism evidence="3 4">
    <name type="scientific">Rosistilla oblonga</name>
    <dbReference type="NCBI Taxonomy" id="2527990"/>
    <lineage>
        <taxon>Bacteria</taxon>
        <taxon>Pseudomonadati</taxon>
        <taxon>Planctomycetota</taxon>
        <taxon>Planctomycetia</taxon>
        <taxon>Pirellulales</taxon>
        <taxon>Pirellulaceae</taxon>
        <taxon>Rosistilla</taxon>
    </lineage>
</organism>
<evidence type="ECO:0000313" key="3">
    <source>
        <dbReference type="EMBL" id="QDV57253.1"/>
    </source>
</evidence>